<dbReference type="EMBL" id="JAOTIF010000001">
    <property type="protein sequence ID" value="MCU7548025.1"/>
    <property type="molecule type" value="Genomic_DNA"/>
</dbReference>
<feature type="domain" description="RmlD-like substrate binding" evidence="7">
    <location>
        <begin position="3"/>
        <end position="283"/>
    </location>
</feature>
<dbReference type="InterPro" id="IPR036291">
    <property type="entry name" value="NAD(P)-bd_dom_sf"/>
</dbReference>
<organism evidence="8 9">
    <name type="scientific">Paraflavisolibacter caeni</name>
    <dbReference type="NCBI Taxonomy" id="2982496"/>
    <lineage>
        <taxon>Bacteria</taxon>
        <taxon>Pseudomonadati</taxon>
        <taxon>Bacteroidota</taxon>
        <taxon>Chitinophagia</taxon>
        <taxon>Chitinophagales</taxon>
        <taxon>Chitinophagaceae</taxon>
        <taxon>Paraflavisolibacter</taxon>
    </lineage>
</organism>
<accession>A0A9X2XSP8</accession>
<dbReference type="Gene3D" id="3.90.25.10">
    <property type="entry name" value="UDP-galactose 4-epimerase, domain 1"/>
    <property type="match status" value="1"/>
</dbReference>
<dbReference type="PANTHER" id="PTHR10491">
    <property type="entry name" value="DTDP-4-DEHYDRORHAMNOSE REDUCTASE"/>
    <property type="match status" value="1"/>
</dbReference>
<dbReference type="PANTHER" id="PTHR10491:SF4">
    <property type="entry name" value="METHIONINE ADENOSYLTRANSFERASE 2 SUBUNIT BETA"/>
    <property type="match status" value="1"/>
</dbReference>
<gene>
    <name evidence="8" type="primary">rfbD</name>
    <name evidence="8" type="ORF">OCK74_02815</name>
</gene>
<keyword evidence="6 8" id="KW-0560">Oxidoreductase</keyword>
<evidence type="ECO:0000313" key="9">
    <source>
        <dbReference type="Proteomes" id="UP001155483"/>
    </source>
</evidence>
<dbReference type="NCBIfam" id="TIGR01214">
    <property type="entry name" value="rmlD"/>
    <property type="match status" value="1"/>
</dbReference>
<comment type="caution">
    <text evidence="8">The sequence shown here is derived from an EMBL/GenBank/DDBJ whole genome shotgun (WGS) entry which is preliminary data.</text>
</comment>
<dbReference type="GO" id="GO:0008831">
    <property type="term" value="F:dTDP-4-dehydrorhamnose reductase activity"/>
    <property type="evidence" value="ECO:0007669"/>
    <property type="project" value="UniProtKB-EC"/>
</dbReference>
<dbReference type="Pfam" id="PF04321">
    <property type="entry name" value="RmlD_sub_bind"/>
    <property type="match status" value="1"/>
</dbReference>
<dbReference type="RefSeq" id="WP_279295469.1">
    <property type="nucleotide sequence ID" value="NZ_JAOTIF010000001.1"/>
</dbReference>
<dbReference type="Proteomes" id="UP001155483">
    <property type="component" value="Unassembled WGS sequence"/>
</dbReference>
<keyword evidence="6" id="KW-0521">NADP</keyword>
<dbReference type="SUPFAM" id="SSF51735">
    <property type="entry name" value="NAD(P)-binding Rossmann-fold domains"/>
    <property type="match status" value="1"/>
</dbReference>
<keyword evidence="9" id="KW-1185">Reference proteome</keyword>
<protein>
    <recommendedName>
        <fullName evidence="4 6">dTDP-4-dehydrorhamnose reductase</fullName>
        <ecNumber evidence="3 6">1.1.1.133</ecNumber>
    </recommendedName>
</protein>
<sequence length="287" mass="32194">MKKIIVIGSHGQLGSELKELASRFKGYQFFFYDKEHLDIVQKDEVDRTIEEIKPDYLVNCAAYTAVDKAETDATLAFAINSEAVRNLAEACTGHNVKLVHVSTDYVFDGKATQPYKESDPVNPANVYGQSKLKGEEEAVQANTDVIIIRTAWVYSTYGANFVKTMLRLMQSRPEIGVVADQYGTPTNAADLAEVIMQIIDGGKWVPGIYHFTNEGLISWFDFANEIKRLSNASCTVNPITTEQYPTPAQRPQYSVLDKTKIQQTFGIKLKNWRESLEKCIGKMKITS</sequence>
<comment type="function">
    <text evidence="6">Catalyzes the reduction of dTDP-6-deoxy-L-lyxo-4-hexulose to yield dTDP-L-rhamnose.</text>
</comment>
<evidence type="ECO:0000256" key="5">
    <source>
        <dbReference type="ARBA" id="ARBA00048200"/>
    </source>
</evidence>
<name>A0A9X2XSP8_9BACT</name>
<dbReference type="InterPro" id="IPR005913">
    <property type="entry name" value="dTDP_dehydrorham_reduct"/>
</dbReference>
<evidence type="ECO:0000313" key="8">
    <source>
        <dbReference type="EMBL" id="MCU7548025.1"/>
    </source>
</evidence>
<evidence type="ECO:0000256" key="2">
    <source>
        <dbReference type="ARBA" id="ARBA00010944"/>
    </source>
</evidence>
<dbReference type="CDD" id="cd05254">
    <property type="entry name" value="dTDP_HR_like_SDR_e"/>
    <property type="match status" value="1"/>
</dbReference>
<comment type="catalytic activity">
    <reaction evidence="5">
        <text>dTDP-beta-L-rhamnose + NADP(+) = dTDP-4-dehydro-beta-L-rhamnose + NADPH + H(+)</text>
        <dbReference type="Rhea" id="RHEA:21796"/>
        <dbReference type="ChEBI" id="CHEBI:15378"/>
        <dbReference type="ChEBI" id="CHEBI:57510"/>
        <dbReference type="ChEBI" id="CHEBI:57783"/>
        <dbReference type="ChEBI" id="CHEBI:58349"/>
        <dbReference type="ChEBI" id="CHEBI:62830"/>
        <dbReference type="EC" id="1.1.1.133"/>
    </reaction>
</comment>
<dbReference type="InterPro" id="IPR029903">
    <property type="entry name" value="RmlD-like-bd"/>
</dbReference>
<evidence type="ECO:0000259" key="7">
    <source>
        <dbReference type="Pfam" id="PF04321"/>
    </source>
</evidence>
<dbReference type="GO" id="GO:0019305">
    <property type="term" value="P:dTDP-rhamnose biosynthetic process"/>
    <property type="evidence" value="ECO:0007669"/>
    <property type="project" value="TreeGrafter"/>
</dbReference>
<proteinExistence type="inferred from homology"/>
<evidence type="ECO:0000256" key="4">
    <source>
        <dbReference type="ARBA" id="ARBA00017099"/>
    </source>
</evidence>
<comment type="pathway">
    <text evidence="1 6">Carbohydrate biosynthesis; dTDP-L-rhamnose biosynthesis.</text>
</comment>
<dbReference type="GO" id="GO:0005829">
    <property type="term" value="C:cytosol"/>
    <property type="evidence" value="ECO:0007669"/>
    <property type="project" value="TreeGrafter"/>
</dbReference>
<reference evidence="8" key="1">
    <citation type="submission" date="2022-09" db="EMBL/GenBank/DDBJ databases">
        <authorList>
            <person name="Yuan C."/>
            <person name="Ke Z."/>
        </authorList>
    </citation>
    <scope>NUCLEOTIDE SEQUENCE</scope>
    <source>
        <strain evidence="8">LB-8</strain>
    </source>
</reference>
<dbReference type="AlphaFoldDB" id="A0A9X2XSP8"/>
<evidence type="ECO:0000256" key="1">
    <source>
        <dbReference type="ARBA" id="ARBA00004781"/>
    </source>
</evidence>
<evidence type="ECO:0000256" key="3">
    <source>
        <dbReference type="ARBA" id="ARBA00012929"/>
    </source>
</evidence>
<evidence type="ECO:0000256" key="6">
    <source>
        <dbReference type="RuleBase" id="RU364082"/>
    </source>
</evidence>
<comment type="similarity">
    <text evidence="2 6">Belongs to the dTDP-4-dehydrorhamnose reductase family.</text>
</comment>
<dbReference type="Gene3D" id="3.40.50.720">
    <property type="entry name" value="NAD(P)-binding Rossmann-like Domain"/>
    <property type="match status" value="1"/>
</dbReference>
<dbReference type="EC" id="1.1.1.133" evidence="3 6"/>
<reference evidence="8" key="2">
    <citation type="submission" date="2023-04" db="EMBL/GenBank/DDBJ databases">
        <title>Paracnuella aquatica gen. nov., sp. nov., a member of the family Chitinophagaceae isolated from a hot spring.</title>
        <authorList>
            <person name="Wang C."/>
        </authorList>
    </citation>
    <scope>NUCLEOTIDE SEQUENCE</scope>
    <source>
        <strain evidence="8">LB-8</strain>
    </source>
</reference>